<dbReference type="EMBL" id="LAXD01000001">
    <property type="protein sequence ID" value="KWX03206.1"/>
    <property type="molecule type" value="Genomic_DNA"/>
</dbReference>
<gene>
    <name evidence="1" type="ORF">LI90_4257</name>
</gene>
<accession>A0A132MZP8</accession>
<organism evidence="1 2">
    <name type="scientific">Carbonactinospora thermoautotrophica</name>
    <dbReference type="NCBI Taxonomy" id="1469144"/>
    <lineage>
        <taxon>Bacteria</taxon>
        <taxon>Bacillati</taxon>
        <taxon>Actinomycetota</taxon>
        <taxon>Actinomycetes</taxon>
        <taxon>Kitasatosporales</taxon>
        <taxon>Carbonactinosporaceae</taxon>
        <taxon>Carbonactinospora</taxon>
    </lineage>
</organism>
<evidence type="ECO:0000313" key="1">
    <source>
        <dbReference type="EMBL" id="KWX03206.1"/>
    </source>
</evidence>
<protein>
    <submittedName>
        <fullName evidence="1">Uncharacterized protein</fullName>
    </submittedName>
</protein>
<dbReference type="AlphaFoldDB" id="A0A132MZP8"/>
<comment type="caution">
    <text evidence="1">The sequence shown here is derived from an EMBL/GenBank/DDBJ whole genome shotgun (WGS) entry which is preliminary data.</text>
</comment>
<dbReference type="Proteomes" id="UP000070188">
    <property type="component" value="Unassembled WGS sequence"/>
</dbReference>
<dbReference type="RefSeq" id="WP_269148580.1">
    <property type="nucleotide sequence ID" value="NZ_JYIJ01000009.1"/>
</dbReference>
<dbReference type="PATRIC" id="fig|1469144.10.peg.4568"/>
<name>A0A132MZP8_9ACTN</name>
<dbReference type="STRING" id="1469144.LI90_4257"/>
<keyword evidence="2" id="KW-1185">Reference proteome</keyword>
<proteinExistence type="predicted"/>
<reference evidence="2" key="1">
    <citation type="submission" date="2015-04" db="EMBL/GenBank/DDBJ databases">
        <title>Physiological reanalysis, assessment of diazotrophy, and genome sequences of multiple isolates of Streptomyces thermoautotrophicus.</title>
        <authorList>
            <person name="MacKellar D.C."/>
            <person name="Lieber L."/>
            <person name="Norman J."/>
            <person name="Bolger A."/>
            <person name="Tobin C."/>
            <person name="Murray J.W."/>
            <person name="Chang R."/>
            <person name="Ford T."/>
            <person name="Nguyen P.Q."/>
            <person name="Woodward J."/>
            <person name="Permingeat H."/>
            <person name="Joshi N.S."/>
            <person name="Silver P.A."/>
            <person name="Usadel B."/>
            <person name="Rutherford A.W."/>
            <person name="Friesen M."/>
            <person name="Prell J."/>
        </authorList>
    </citation>
    <scope>NUCLEOTIDE SEQUENCE [LARGE SCALE GENOMIC DNA]</scope>
    <source>
        <strain evidence="2">H1</strain>
    </source>
</reference>
<sequence length="43" mass="4707">MTTVPLSSLYGTTVRTDTIPRPRLGCLGRIDEHQANLIAPEGR</sequence>
<evidence type="ECO:0000313" key="2">
    <source>
        <dbReference type="Proteomes" id="UP000070188"/>
    </source>
</evidence>